<dbReference type="OrthoDB" id="419189at2759"/>
<evidence type="ECO:0000256" key="1">
    <source>
        <dbReference type="SAM" id="MobiDB-lite"/>
    </source>
</evidence>
<feature type="region of interest" description="Disordered" evidence="1">
    <location>
        <begin position="1"/>
        <end position="26"/>
    </location>
</feature>
<gene>
    <name evidence="2" type="ORF">llap_4896</name>
</gene>
<reference evidence="3" key="2">
    <citation type="submission" date="2017-12" db="EMBL/GenBank/DDBJ databases">
        <title>Genome sequence of the Bar-tailed Godwit (Limosa lapponica baueri).</title>
        <authorList>
            <person name="Lima N.C.B."/>
            <person name="Parody-Merino A.M."/>
            <person name="Battley P.F."/>
            <person name="Fidler A.E."/>
            <person name="Prosdocimi F."/>
        </authorList>
    </citation>
    <scope>NUCLEOTIDE SEQUENCE [LARGE SCALE GENOMIC DNA]</scope>
</reference>
<dbReference type="AlphaFoldDB" id="A0A2I0UFH5"/>
<sequence>MGQQEPHEVQKGGVQSPAPGKDNPMHQYMLGGTQLENSLAEKALGVLEDTRLNVSWQRAFATKKANGMLTCIRRSVASKSREDIFPFYSALVRPHLEHCFQFWASQYKRDIDILERVQQRTMKMMKGLEQLSYEERMRHIGLFSLKK</sequence>
<name>A0A2I0UFH5_LIMLA</name>
<dbReference type="Proteomes" id="UP000233556">
    <property type="component" value="Unassembled WGS sequence"/>
</dbReference>
<keyword evidence="3" id="KW-1185">Reference proteome</keyword>
<feature type="compositionally biased region" description="Basic and acidic residues" evidence="1">
    <location>
        <begin position="1"/>
        <end position="10"/>
    </location>
</feature>
<protein>
    <submittedName>
        <fullName evidence="2">Uncharacterized protein</fullName>
    </submittedName>
</protein>
<evidence type="ECO:0000313" key="3">
    <source>
        <dbReference type="Proteomes" id="UP000233556"/>
    </source>
</evidence>
<organism evidence="2 3">
    <name type="scientific">Limosa lapponica baueri</name>
    <dbReference type="NCBI Taxonomy" id="1758121"/>
    <lineage>
        <taxon>Eukaryota</taxon>
        <taxon>Metazoa</taxon>
        <taxon>Chordata</taxon>
        <taxon>Craniata</taxon>
        <taxon>Vertebrata</taxon>
        <taxon>Euteleostomi</taxon>
        <taxon>Archelosauria</taxon>
        <taxon>Archosauria</taxon>
        <taxon>Dinosauria</taxon>
        <taxon>Saurischia</taxon>
        <taxon>Theropoda</taxon>
        <taxon>Coelurosauria</taxon>
        <taxon>Aves</taxon>
        <taxon>Neognathae</taxon>
        <taxon>Neoaves</taxon>
        <taxon>Charadriiformes</taxon>
        <taxon>Scolopacidae</taxon>
        <taxon>Limosa</taxon>
    </lineage>
</organism>
<dbReference type="PANTHER" id="PTHR33332">
    <property type="entry name" value="REVERSE TRANSCRIPTASE DOMAIN-CONTAINING PROTEIN"/>
    <property type="match status" value="1"/>
</dbReference>
<accession>A0A2I0UFH5</accession>
<proteinExistence type="predicted"/>
<reference evidence="3" key="1">
    <citation type="submission" date="2017-11" db="EMBL/GenBank/DDBJ databases">
        <authorList>
            <person name="Lima N.C."/>
            <person name="Parody-Merino A.M."/>
            <person name="Battley P.F."/>
            <person name="Fidler A.E."/>
            <person name="Prosdocimi F."/>
        </authorList>
    </citation>
    <scope>NUCLEOTIDE SEQUENCE [LARGE SCALE GENOMIC DNA]</scope>
</reference>
<dbReference type="EMBL" id="KZ505803">
    <property type="protein sequence ID" value="PKU44789.1"/>
    <property type="molecule type" value="Genomic_DNA"/>
</dbReference>
<evidence type="ECO:0000313" key="2">
    <source>
        <dbReference type="EMBL" id="PKU44789.1"/>
    </source>
</evidence>